<feature type="chain" id="PRO_5038136037" description="Thioredoxin-like fold domain-containing protein" evidence="1">
    <location>
        <begin position="17"/>
        <end position="180"/>
    </location>
</feature>
<keyword evidence="1" id="KW-0732">Signal</keyword>
<feature type="signal peptide" evidence="1">
    <location>
        <begin position="1"/>
        <end position="16"/>
    </location>
</feature>
<sequence>MKKLFLLFLLSLNIFALEKLNINDSSLSDDSQALLESISNYAIKVGNGSFCKTYIFIDPMCPYSQKYIQQITKNKKAQEVNSYYIFLYKLPKFNSNKLLQHIYQSSNPVETLKKVMIKHQDVNLDEVVIDADIQTKINSIASVASSLKITVRPYVMAFQKGSKYCTVSSGPAPCLEENDF</sequence>
<evidence type="ECO:0000313" key="3">
    <source>
        <dbReference type="Proteomes" id="UP000671852"/>
    </source>
</evidence>
<reference evidence="2" key="1">
    <citation type="submission" date="2019-11" db="EMBL/GenBank/DDBJ databases">
        <authorList>
            <person name="Kojima H."/>
        </authorList>
    </citation>
    <scope>NUCLEOTIDE SEQUENCE</scope>
    <source>
        <strain evidence="2">H1576</strain>
    </source>
</reference>
<proteinExistence type="predicted"/>
<accession>A0A975B0Z1</accession>
<organism evidence="2 3">
    <name type="scientific">Sulfurimonas aquatica</name>
    <dbReference type="NCBI Taxonomy" id="2672570"/>
    <lineage>
        <taxon>Bacteria</taxon>
        <taxon>Pseudomonadati</taxon>
        <taxon>Campylobacterota</taxon>
        <taxon>Epsilonproteobacteria</taxon>
        <taxon>Campylobacterales</taxon>
        <taxon>Sulfurimonadaceae</taxon>
        <taxon>Sulfurimonas</taxon>
    </lineage>
</organism>
<dbReference type="EMBL" id="CP046072">
    <property type="protein sequence ID" value="QSZ42209.1"/>
    <property type="molecule type" value="Genomic_DNA"/>
</dbReference>
<evidence type="ECO:0008006" key="4">
    <source>
        <dbReference type="Google" id="ProtNLM"/>
    </source>
</evidence>
<reference evidence="2" key="2">
    <citation type="submission" date="2021-04" db="EMBL/GenBank/DDBJ databases">
        <title>Isolation and characterization of a novel species of the genus Sulfurimonas.</title>
        <authorList>
            <person name="Fukui M."/>
        </authorList>
    </citation>
    <scope>NUCLEOTIDE SEQUENCE</scope>
    <source>
        <strain evidence="2">H1576</strain>
    </source>
</reference>
<protein>
    <recommendedName>
        <fullName evidence="4">Thioredoxin-like fold domain-containing protein</fullName>
    </recommendedName>
</protein>
<dbReference type="KEGG" id="saqt:GJV85_08815"/>
<evidence type="ECO:0000313" key="2">
    <source>
        <dbReference type="EMBL" id="QSZ42209.1"/>
    </source>
</evidence>
<dbReference type="InterPro" id="IPR036249">
    <property type="entry name" value="Thioredoxin-like_sf"/>
</dbReference>
<keyword evidence="3" id="KW-1185">Reference proteome</keyword>
<dbReference type="AlphaFoldDB" id="A0A975B0Z1"/>
<name>A0A975B0Z1_9BACT</name>
<dbReference type="SUPFAM" id="SSF52833">
    <property type="entry name" value="Thioredoxin-like"/>
    <property type="match status" value="1"/>
</dbReference>
<gene>
    <name evidence="2" type="ORF">GJV85_08815</name>
</gene>
<dbReference type="Proteomes" id="UP000671852">
    <property type="component" value="Chromosome"/>
</dbReference>
<evidence type="ECO:0000256" key="1">
    <source>
        <dbReference type="SAM" id="SignalP"/>
    </source>
</evidence>
<dbReference type="Gene3D" id="3.40.30.10">
    <property type="entry name" value="Glutaredoxin"/>
    <property type="match status" value="1"/>
</dbReference>
<dbReference type="RefSeq" id="WP_207561026.1">
    <property type="nucleotide sequence ID" value="NZ_CP046072.1"/>
</dbReference>